<dbReference type="PANTHER" id="PTHR20883">
    <property type="entry name" value="PHYTANOYL-COA DIOXYGENASE DOMAIN CONTAINING 1"/>
    <property type="match status" value="1"/>
</dbReference>
<keyword evidence="3" id="KW-1185">Reference proteome</keyword>
<dbReference type="PANTHER" id="PTHR20883:SF48">
    <property type="entry name" value="ECTOINE DIOXYGENASE"/>
    <property type="match status" value="1"/>
</dbReference>
<dbReference type="EMBL" id="CP032382">
    <property type="protein sequence ID" value="AYB31841.1"/>
    <property type="molecule type" value="Genomic_DNA"/>
</dbReference>
<dbReference type="GO" id="GO:0005506">
    <property type="term" value="F:iron ion binding"/>
    <property type="evidence" value="ECO:0007669"/>
    <property type="project" value="UniProtKB-ARBA"/>
</dbReference>
<keyword evidence="2" id="KW-0223">Dioxygenase</keyword>
<proteinExistence type="predicted"/>
<comment type="cofactor">
    <cofactor evidence="1">
        <name>Fe(2+)</name>
        <dbReference type="ChEBI" id="CHEBI:29033"/>
    </cofactor>
</comment>
<keyword evidence="2" id="KW-0560">Oxidoreductase</keyword>
<evidence type="ECO:0000313" key="3">
    <source>
        <dbReference type="Proteomes" id="UP000266183"/>
    </source>
</evidence>
<name>A0A385SNA8_9BACT</name>
<dbReference type="SUPFAM" id="SSF51197">
    <property type="entry name" value="Clavaminate synthase-like"/>
    <property type="match status" value="1"/>
</dbReference>
<dbReference type="GO" id="GO:0016706">
    <property type="term" value="F:2-oxoglutarate-dependent dioxygenase activity"/>
    <property type="evidence" value="ECO:0007669"/>
    <property type="project" value="UniProtKB-ARBA"/>
</dbReference>
<dbReference type="InterPro" id="IPR008775">
    <property type="entry name" value="Phytyl_CoA_dOase-like"/>
</dbReference>
<evidence type="ECO:0000256" key="1">
    <source>
        <dbReference type="ARBA" id="ARBA00001954"/>
    </source>
</evidence>
<dbReference type="Proteomes" id="UP000266183">
    <property type="component" value="Chromosome"/>
</dbReference>
<evidence type="ECO:0000313" key="2">
    <source>
        <dbReference type="EMBL" id="AYB31841.1"/>
    </source>
</evidence>
<protein>
    <submittedName>
        <fullName evidence="2">Phytanoyl-CoA dioxygenase family protein</fullName>
    </submittedName>
</protein>
<dbReference type="Gene3D" id="2.60.120.620">
    <property type="entry name" value="q2cbj1_9rhob like domain"/>
    <property type="match status" value="1"/>
</dbReference>
<gene>
    <name evidence="2" type="ORF">D4L85_15270</name>
</gene>
<dbReference type="Pfam" id="PF05721">
    <property type="entry name" value="PhyH"/>
    <property type="match status" value="1"/>
</dbReference>
<dbReference type="RefSeq" id="WP_119755102.1">
    <property type="nucleotide sequence ID" value="NZ_CP032382.1"/>
</dbReference>
<accession>A0A385SNA8</accession>
<dbReference type="KEGG" id="chk:D4L85_15270"/>
<dbReference type="OrthoDB" id="9814777at2"/>
<sequence length="297" mass="34286">MDMYSDLSEHHYLLGSMFPEANTRELWEAYKLSDDQLAFFEENGYLANIKLLEHDQIDQLNRELAEIMDPTHPLHHLFYEFHSNESEDANSVLFHSLGHWRITPGFHDILWNPRFVIPASQLLGNRAVRFWHDQLFCKPAHHGGVVAWHQDYSYWTRTTPMQHLTCWVALDDASSENGCLQYVPKSHRWDLLDRTSLAGDMEGLERFLTGEQKKQFANKVAIEMPRGYATFHHPLMVHGSYENRSPRSRRAFVLNVFADGTVSNTDEAVLTGVPAIATGNKMQGQFFPLLFDPATIR</sequence>
<reference evidence="3" key="1">
    <citation type="submission" date="2018-09" db="EMBL/GenBank/DDBJ databases">
        <title>Chryseolinea sp. KIS68-18 isolated from soil.</title>
        <authorList>
            <person name="Weon H.-Y."/>
            <person name="Kwon S.-W."/>
            <person name="Lee S.A."/>
        </authorList>
    </citation>
    <scope>NUCLEOTIDE SEQUENCE [LARGE SCALE GENOMIC DNA]</scope>
    <source>
        <strain evidence="3">KIS68-18</strain>
    </source>
</reference>
<dbReference type="AlphaFoldDB" id="A0A385SNA8"/>
<organism evidence="2 3">
    <name type="scientific">Chryseolinea soli</name>
    <dbReference type="NCBI Taxonomy" id="2321403"/>
    <lineage>
        <taxon>Bacteria</taxon>
        <taxon>Pseudomonadati</taxon>
        <taxon>Bacteroidota</taxon>
        <taxon>Cytophagia</taxon>
        <taxon>Cytophagales</taxon>
        <taxon>Fulvivirgaceae</taxon>
        <taxon>Chryseolinea</taxon>
    </lineage>
</organism>